<evidence type="ECO:0000256" key="1">
    <source>
        <dbReference type="SAM" id="Phobius"/>
    </source>
</evidence>
<dbReference type="PANTHER" id="PTHR31930">
    <property type="entry name" value="SERPENTINE RECEPTOR, CLASS R"/>
    <property type="match status" value="1"/>
</dbReference>
<feature type="transmembrane region" description="Helical" evidence="1">
    <location>
        <begin position="72"/>
        <end position="96"/>
    </location>
</feature>
<accession>A0AAF3FC47</accession>
<dbReference type="AlphaFoldDB" id="A0AAF3FC47"/>
<evidence type="ECO:0000313" key="2">
    <source>
        <dbReference type="Proteomes" id="UP000887575"/>
    </source>
</evidence>
<protein>
    <submittedName>
        <fullName evidence="3">Gustatory receptor</fullName>
    </submittedName>
</protein>
<dbReference type="Pfam" id="PF03268">
    <property type="entry name" value="DUF267"/>
    <property type="match status" value="1"/>
</dbReference>
<keyword evidence="1" id="KW-0472">Membrane</keyword>
<feature type="transmembrane region" description="Helical" evidence="1">
    <location>
        <begin position="246"/>
        <end position="266"/>
    </location>
</feature>
<feature type="transmembrane region" description="Helical" evidence="1">
    <location>
        <begin position="45"/>
        <end position="66"/>
    </location>
</feature>
<feature type="transmembrane region" description="Helical" evidence="1">
    <location>
        <begin position="278"/>
        <end position="301"/>
    </location>
</feature>
<organism evidence="2 3">
    <name type="scientific">Mesorhabditis belari</name>
    <dbReference type="NCBI Taxonomy" id="2138241"/>
    <lineage>
        <taxon>Eukaryota</taxon>
        <taxon>Metazoa</taxon>
        <taxon>Ecdysozoa</taxon>
        <taxon>Nematoda</taxon>
        <taxon>Chromadorea</taxon>
        <taxon>Rhabditida</taxon>
        <taxon>Rhabditina</taxon>
        <taxon>Rhabditomorpha</taxon>
        <taxon>Rhabditoidea</taxon>
        <taxon>Rhabditidae</taxon>
        <taxon>Mesorhabditinae</taxon>
        <taxon>Mesorhabditis</taxon>
    </lineage>
</organism>
<evidence type="ECO:0000313" key="3">
    <source>
        <dbReference type="WBParaSite" id="MBELARI_LOCUS4172"/>
    </source>
</evidence>
<sequence>MLIEKPIREQFLGVFRLIIKCLGLDLTYSIFNIRQAKENGEMSRAIFYTITTTIIMTILIMENVVIEHQSFSILWLLTNVKFGMVLHGTASVGFLAGMTTRRAFSGVEKRLDALTDRSPPKPIAKMIVIIVALILSTLLMYIVCSHCADDIRKWEKAQSPRDFLNFWGADPFLRIIAAAFSCFSTTIYVLSWGPVLTNLTHFNQEMRKTINTSEKEMTYETLVHISNRQKELLTFVRFMNNTFGRYVNIGFLGALITHIDALGIVIGQRKWLTGSEVALFTGYMFISALLVGCLLIPPATASYRMLELSKRLLLNTSIVGSRNEKHLPLINHIIQRAESKENKLSLAMAFRIDENFPHRINFFMLGLGYALVVLGKIYGVQE</sequence>
<keyword evidence="1" id="KW-1133">Transmembrane helix</keyword>
<dbReference type="PANTHER" id="PTHR31930:SF1">
    <property type="entry name" value="SERPENTINE RECEPTOR, CLASS R"/>
    <property type="match status" value="1"/>
</dbReference>
<feature type="transmembrane region" description="Helical" evidence="1">
    <location>
        <begin position="172"/>
        <end position="197"/>
    </location>
</feature>
<dbReference type="Proteomes" id="UP000887575">
    <property type="component" value="Unassembled WGS sequence"/>
</dbReference>
<dbReference type="InterPro" id="IPR004950">
    <property type="entry name" value="DUF267_CAE_spp"/>
</dbReference>
<proteinExistence type="predicted"/>
<feature type="transmembrane region" description="Helical" evidence="1">
    <location>
        <begin position="123"/>
        <end position="143"/>
    </location>
</feature>
<reference evidence="3" key="1">
    <citation type="submission" date="2024-02" db="UniProtKB">
        <authorList>
            <consortium name="WormBaseParasite"/>
        </authorList>
    </citation>
    <scope>IDENTIFICATION</scope>
</reference>
<feature type="transmembrane region" description="Helical" evidence="1">
    <location>
        <begin position="360"/>
        <end position="379"/>
    </location>
</feature>
<dbReference type="WBParaSite" id="MBELARI_LOCUS4172">
    <property type="protein sequence ID" value="MBELARI_LOCUS4172"/>
    <property type="gene ID" value="MBELARI_LOCUS4172"/>
</dbReference>
<keyword evidence="1" id="KW-0812">Transmembrane</keyword>
<name>A0AAF3FC47_9BILA</name>
<feature type="transmembrane region" description="Helical" evidence="1">
    <location>
        <begin position="12"/>
        <end position="33"/>
    </location>
</feature>
<keyword evidence="2" id="KW-1185">Reference proteome</keyword>